<protein>
    <submittedName>
        <fullName evidence="1">Uncharacterized protein</fullName>
    </submittedName>
</protein>
<accession>A0A9D4GVK7</accession>
<name>A0A9D4GVK7_DREPO</name>
<comment type="caution">
    <text evidence="1">The sequence shown here is derived from an EMBL/GenBank/DDBJ whole genome shotgun (WGS) entry which is preliminary data.</text>
</comment>
<organism evidence="1 2">
    <name type="scientific">Dreissena polymorpha</name>
    <name type="common">Zebra mussel</name>
    <name type="synonym">Mytilus polymorpha</name>
    <dbReference type="NCBI Taxonomy" id="45954"/>
    <lineage>
        <taxon>Eukaryota</taxon>
        <taxon>Metazoa</taxon>
        <taxon>Spiralia</taxon>
        <taxon>Lophotrochozoa</taxon>
        <taxon>Mollusca</taxon>
        <taxon>Bivalvia</taxon>
        <taxon>Autobranchia</taxon>
        <taxon>Heteroconchia</taxon>
        <taxon>Euheterodonta</taxon>
        <taxon>Imparidentia</taxon>
        <taxon>Neoheterodontei</taxon>
        <taxon>Myida</taxon>
        <taxon>Dreissenoidea</taxon>
        <taxon>Dreissenidae</taxon>
        <taxon>Dreissena</taxon>
    </lineage>
</organism>
<reference evidence="1" key="1">
    <citation type="journal article" date="2019" name="bioRxiv">
        <title>The Genome of the Zebra Mussel, Dreissena polymorpha: A Resource for Invasive Species Research.</title>
        <authorList>
            <person name="McCartney M.A."/>
            <person name="Auch B."/>
            <person name="Kono T."/>
            <person name="Mallez S."/>
            <person name="Zhang Y."/>
            <person name="Obille A."/>
            <person name="Becker A."/>
            <person name="Abrahante J.E."/>
            <person name="Garbe J."/>
            <person name="Badalamenti J.P."/>
            <person name="Herman A."/>
            <person name="Mangelson H."/>
            <person name="Liachko I."/>
            <person name="Sullivan S."/>
            <person name="Sone E.D."/>
            <person name="Koren S."/>
            <person name="Silverstein K.A.T."/>
            <person name="Beckman K.B."/>
            <person name="Gohl D.M."/>
        </authorList>
    </citation>
    <scope>NUCLEOTIDE SEQUENCE</scope>
    <source>
        <strain evidence="1">Duluth1</strain>
        <tissue evidence="1">Whole animal</tissue>
    </source>
</reference>
<evidence type="ECO:0000313" key="1">
    <source>
        <dbReference type="EMBL" id="KAH3824536.1"/>
    </source>
</evidence>
<reference evidence="1" key="2">
    <citation type="submission" date="2020-11" db="EMBL/GenBank/DDBJ databases">
        <authorList>
            <person name="McCartney M.A."/>
            <person name="Auch B."/>
            <person name="Kono T."/>
            <person name="Mallez S."/>
            <person name="Becker A."/>
            <person name="Gohl D.M."/>
            <person name="Silverstein K.A.T."/>
            <person name="Koren S."/>
            <person name="Bechman K.B."/>
            <person name="Herman A."/>
            <person name="Abrahante J.E."/>
            <person name="Garbe J."/>
        </authorList>
    </citation>
    <scope>NUCLEOTIDE SEQUENCE</scope>
    <source>
        <strain evidence="1">Duluth1</strain>
        <tissue evidence="1">Whole animal</tissue>
    </source>
</reference>
<evidence type="ECO:0000313" key="2">
    <source>
        <dbReference type="Proteomes" id="UP000828390"/>
    </source>
</evidence>
<dbReference type="AlphaFoldDB" id="A0A9D4GVK7"/>
<sequence length="69" mass="7648">MHGPGSGALCIVKLDRQLCMVQTVELSVLSSLTDSYEWSRQYSPMYCQARQIAMHGPDSGALCITKLDR</sequence>
<gene>
    <name evidence="1" type="ORF">DPMN_126373</name>
</gene>
<keyword evidence="2" id="KW-1185">Reference proteome</keyword>
<proteinExistence type="predicted"/>
<dbReference type="Proteomes" id="UP000828390">
    <property type="component" value="Unassembled WGS sequence"/>
</dbReference>
<dbReference type="EMBL" id="JAIWYP010000005">
    <property type="protein sequence ID" value="KAH3824536.1"/>
    <property type="molecule type" value="Genomic_DNA"/>
</dbReference>